<organism evidence="1">
    <name type="scientific">marine metagenome</name>
    <dbReference type="NCBI Taxonomy" id="408172"/>
    <lineage>
        <taxon>unclassified sequences</taxon>
        <taxon>metagenomes</taxon>
        <taxon>ecological metagenomes</taxon>
    </lineage>
</organism>
<name>A0A381YQT8_9ZZZZ</name>
<feature type="non-terminal residue" evidence="1">
    <location>
        <position position="63"/>
    </location>
</feature>
<proteinExistence type="predicted"/>
<feature type="non-terminal residue" evidence="1">
    <location>
        <position position="1"/>
    </location>
</feature>
<reference evidence="1" key="1">
    <citation type="submission" date="2018-05" db="EMBL/GenBank/DDBJ databases">
        <authorList>
            <person name="Lanie J.A."/>
            <person name="Ng W.-L."/>
            <person name="Kazmierczak K.M."/>
            <person name="Andrzejewski T.M."/>
            <person name="Davidsen T.M."/>
            <person name="Wayne K.J."/>
            <person name="Tettelin H."/>
            <person name="Glass J.I."/>
            <person name="Rusch D."/>
            <person name="Podicherti R."/>
            <person name="Tsui H.-C.T."/>
            <person name="Winkler M.E."/>
        </authorList>
    </citation>
    <scope>NUCLEOTIDE SEQUENCE</scope>
</reference>
<sequence length="63" mass="7085">VKTRSAVTAVLVFWACWPLMVAAGMQQESAARRKVQVEMVHTIGCVERRNDPDASWWLARAAE</sequence>
<dbReference type="EMBL" id="UINC01018830">
    <property type="protein sequence ID" value="SVA79386.1"/>
    <property type="molecule type" value="Genomic_DNA"/>
</dbReference>
<protein>
    <submittedName>
        <fullName evidence="1">Uncharacterized protein</fullName>
    </submittedName>
</protein>
<dbReference type="AlphaFoldDB" id="A0A381YQT8"/>
<evidence type="ECO:0000313" key="1">
    <source>
        <dbReference type="EMBL" id="SVA79386.1"/>
    </source>
</evidence>
<gene>
    <name evidence="1" type="ORF">METZ01_LOCUS132240</name>
</gene>
<accession>A0A381YQT8</accession>